<evidence type="ECO:0000259" key="3">
    <source>
        <dbReference type="Pfam" id="PF20153"/>
    </source>
</evidence>
<proteinExistence type="predicted"/>
<feature type="domain" description="DUF6535" evidence="3">
    <location>
        <begin position="44"/>
        <end position="221"/>
    </location>
</feature>
<name>A0AAD4LZS7_9AGAM</name>
<dbReference type="EMBL" id="WTXG01000053">
    <property type="protein sequence ID" value="KAI0295902.1"/>
    <property type="molecule type" value="Genomic_DNA"/>
</dbReference>
<organism evidence="4 5">
    <name type="scientific">Multifurca ochricompacta</name>
    <dbReference type="NCBI Taxonomy" id="376703"/>
    <lineage>
        <taxon>Eukaryota</taxon>
        <taxon>Fungi</taxon>
        <taxon>Dikarya</taxon>
        <taxon>Basidiomycota</taxon>
        <taxon>Agaricomycotina</taxon>
        <taxon>Agaricomycetes</taxon>
        <taxon>Russulales</taxon>
        <taxon>Russulaceae</taxon>
        <taxon>Multifurca</taxon>
    </lineage>
</organism>
<comment type="caution">
    <text evidence="4">The sequence shown here is derived from an EMBL/GenBank/DDBJ whole genome shotgun (WGS) entry which is preliminary data.</text>
</comment>
<feature type="region of interest" description="Disordered" evidence="1">
    <location>
        <begin position="1"/>
        <end position="38"/>
    </location>
</feature>
<feature type="transmembrane region" description="Helical" evidence="2">
    <location>
        <begin position="68"/>
        <end position="85"/>
    </location>
</feature>
<keyword evidence="2" id="KW-0812">Transmembrane</keyword>
<keyword evidence="2" id="KW-0472">Membrane</keyword>
<feature type="transmembrane region" description="Helical" evidence="2">
    <location>
        <begin position="132"/>
        <end position="157"/>
    </location>
</feature>
<evidence type="ECO:0000256" key="1">
    <source>
        <dbReference type="SAM" id="MobiDB-lite"/>
    </source>
</evidence>
<keyword evidence="5" id="KW-1185">Reference proteome</keyword>
<gene>
    <name evidence="4" type="ORF">B0F90DRAFT_1927374</name>
</gene>
<feature type="transmembrane region" description="Helical" evidence="2">
    <location>
        <begin position="226"/>
        <end position="252"/>
    </location>
</feature>
<dbReference type="AlphaFoldDB" id="A0AAD4LZS7"/>
<sequence length="672" mass="73622">MSRRSSNDSNAGPEGISLSTKTVPPSFEPPRPSAPVSDNPAQIWSICLTHADKFDRALVETWKGDMDGILIFSGLFSAIVTAFLIDSYKSLQTDAATANANLTAQVVTLLARSTNQDNPPLPSMPYPNSQTAYLIINALWFLSLVFSLTCALAATLVQQWSRIYLQGIEERFNTHQRARMRTYLQQGVQKFHLSELVEGIPLLLHVALFLFFVGLVVFLFNLKPALAYIILALILPGFLLYVLLTALPVFFYDCPYKTPLTSVLSYTARVIATYSQRRRRDRDSVDYHWRPEKHSARLTTLWAQDGSAQGAELDHTALRWTLLALTDYNDLELFVDALPGLLQSDSGTVLTRDGGRAAQALLFGPDMLARHLVHLLHSAAPSEALALAPADRRRLNARAVTCLRTVSLLSRACDGPMLNSPKHWSEWAITYFNPVARDALALRAHPDPALATLAQGTALLLAWRALVAYRSFLKDLRHYAIVGSAPETRSRLSAGAYLVLALRDILRSLSGGGSDDNPGTPLAEAGERLLNGAVHAQLYAGAGAGGADIGMGPLARAAQEDMVKVKECLAALFMHAACSLPANAAGQETLQVLATPLGWQESCIYDTEPNKVMWLLLSVREAHGVQALTVLDADEVVALYRRIHAQPSHSNTVGEADRYVRPQRMAWRQGTV</sequence>
<dbReference type="Proteomes" id="UP001203297">
    <property type="component" value="Unassembled WGS sequence"/>
</dbReference>
<accession>A0AAD4LZS7</accession>
<keyword evidence="2" id="KW-1133">Transmembrane helix</keyword>
<evidence type="ECO:0000256" key="2">
    <source>
        <dbReference type="SAM" id="Phobius"/>
    </source>
</evidence>
<dbReference type="InterPro" id="IPR045338">
    <property type="entry name" value="DUF6535"/>
</dbReference>
<feature type="transmembrane region" description="Helical" evidence="2">
    <location>
        <begin position="200"/>
        <end position="220"/>
    </location>
</feature>
<reference evidence="4" key="1">
    <citation type="journal article" date="2022" name="New Phytol.">
        <title>Evolutionary transition to the ectomycorrhizal habit in the genomes of a hyperdiverse lineage of mushroom-forming fungi.</title>
        <authorList>
            <person name="Looney B."/>
            <person name="Miyauchi S."/>
            <person name="Morin E."/>
            <person name="Drula E."/>
            <person name="Courty P.E."/>
            <person name="Kohler A."/>
            <person name="Kuo A."/>
            <person name="LaButti K."/>
            <person name="Pangilinan J."/>
            <person name="Lipzen A."/>
            <person name="Riley R."/>
            <person name="Andreopoulos W."/>
            <person name="He G."/>
            <person name="Johnson J."/>
            <person name="Nolan M."/>
            <person name="Tritt A."/>
            <person name="Barry K.W."/>
            <person name="Grigoriev I.V."/>
            <person name="Nagy L.G."/>
            <person name="Hibbett D."/>
            <person name="Henrissat B."/>
            <person name="Matheny P.B."/>
            <person name="Labbe J."/>
            <person name="Martin F.M."/>
        </authorList>
    </citation>
    <scope>NUCLEOTIDE SEQUENCE</scope>
    <source>
        <strain evidence="4">BPL690</strain>
    </source>
</reference>
<dbReference type="Pfam" id="PF20153">
    <property type="entry name" value="DUF6535"/>
    <property type="match status" value="1"/>
</dbReference>
<evidence type="ECO:0000313" key="5">
    <source>
        <dbReference type="Proteomes" id="UP001203297"/>
    </source>
</evidence>
<protein>
    <recommendedName>
        <fullName evidence="3">DUF6535 domain-containing protein</fullName>
    </recommendedName>
</protein>
<evidence type="ECO:0000313" key="4">
    <source>
        <dbReference type="EMBL" id="KAI0295902.1"/>
    </source>
</evidence>